<dbReference type="RefSeq" id="WP_128602194.1">
    <property type="nucleotide sequence ID" value="NZ_MLFS01000047.1"/>
</dbReference>
<reference evidence="3 4" key="1">
    <citation type="journal article" date="2017" name="Antonie Van Leeuwenhoek">
        <title>Phylogenomic resolution of the bacterial genus Pantoea and its relationship with Erwinia and Tatumella.</title>
        <authorList>
            <person name="Palmer M."/>
            <person name="Steenkamp E.T."/>
            <person name="Coetzee M.P."/>
            <person name="Chan W.Y."/>
            <person name="van Zyl E."/>
            <person name="De Maayer P."/>
            <person name="Coutinho T.A."/>
            <person name="Blom J."/>
            <person name="Smits T.H."/>
            <person name="Duffy B."/>
            <person name="Venter S.N."/>
        </authorList>
    </citation>
    <scope>NUCLEOTIDE SEQUENCE [LARGE SCALE GENOMIC DNA]</scope>
    <source>
        <strain evidence="3 4">LMG 26277</strain>
    </source>
</reference>
<dbReference type="EMBL" id="MLFS01000047">
    <property type="protein sequence ID" value="ORM71494.1"/>
    <property type="molecule type" value="Genomic_DNA"/>
</dbReference>
<evidence type="ECO:0000313" key="3">
    <source>
        <dbReference type="EMBL" id="ORM71494.1"/>
    </source>
</evidence>
<dbReference type="Pfam" id="PF07201">
    <property type="entry name" value="HrpJ"/>
    <property type="match status" value="1"/>
</dbReference>
<protein>
    <recommendedName>
        <fullName evidence="2">Hypersensitivity response secretion-like HrpJ domain-containing protein</fullName>
    </recommendedName>
</protein>
<gene>
    <name evidence="3" type="ORF">HA48_15675</name>
</gene>
<feature type="region of interest" description="Disordered" evidence="1">
    <location>
        <begin position="27"/>
        <end position="80"/>
    </location>
</feature>
<accession>A0A1X1D4C3</accession>
<keyword evidence="4" id="KW-1185">Reference proteome</keyword>
<dbReference type="STRING" id="1076551.HA48_15675"/>
<dbReference type="Proteomes" id="UP000193104">
    <property type="component" value="Unassembled WGS sequence"/>
</dbReference>
<dbReference type="OrthoDB" id="5863785at2"/>
<dbReference type="GO" id="GO:0019867">
    <property type="term" value="C:outer membrane"/>
    <property type="evidence" value="ECO:0007669"/>
    <property type="project" value="InterPro"/>
</dbReference>
<dbReference type="Gene3D" id="1.10.150.630">
    <property type="match status" value="1"/>
</dbReference>
<dbReference type="AlphaFoldDB" id="A0A1X1D4C3"/>
<dbReference type="SUPFAM" id="SSF140591">
    <property type="entry name" value="Type III secretion system domain"/>
    <property type="match status" value="1"/>
</dbReference>
<comment type="caution">
    <text evidence="3">The sequence shown here is derived from an EMBL/GenBank/DDBJ whole genome shotgun (WGS) entry which is preliminary data.</text>
</comment>
<feature type="domain" description="Hypersensitivity response secretion-like HrpJ" evidence="2">
    <location>
        <begin position="74"/>
        <end position="225"/>
    </location>
</feature>
<feature type="compositionally biased region" description="Basic and acidic residues" evidence="1">
    <location>
        <begin position="57"/>
        <end position="73"/>
    </location>
</feature>
<name>A0A1X1D4C3_9GAMM</name>
<evidence type="ECO:0000313" key="4">
    <source>
        <dbReference type="Proteomes" id="UP000193104"/>
    </source>
</evidence>
<proteinExistence type="predicted"/>
<evidence type="ECO:0000259" key="2">
    <source>
        <dbReference type="Pfam" id="PF07201"/>
    </source>
</evidence>
<evidence type="ECO:0000256" key="1">
    <source>
        <dbReference type="SAM" id="MobiDB-lite"/>
    </source>
</evidence>
<dbReference type="InterPro" id="IPR010812">
    <property type="entry name" value="HrpJ-like"/>
</dbReference>
<sequence>MNMKIQQHHLHKLQQELMQQENLLNERAPEGKTQPAGSRISFPPSRNAESSANHSEIFAEKNEMQRKRDEQRALSRGQQRGKLIQTKIERLNELYGLLESRNTPAQEKQEQALQDLLINQHEPNAQQLLDAAGGDPVLADTLLRVALSKAQRLEQSDMTVAISHALQRLKADFDAQITAGRNTAPAIANFTTHPEQKMAMRQLYYSVVIEQQSAELIFDSLLEKFGFEEFEPAMRTLQRALSDDIAAFSSSVSRKALRHILSGLDDTRAITNTLANVQEFLERLKTRHSQVTIGADTFTRTLLSMCSKGFQSHEVTRLAPQVIGQQPLHQSMFYNQFLTLVQALPQKLWGQDESNRNKAILMLRTLNGEYAIWEKRFAHNS</sequence>
<dbReference type="GO" id="GO:0046903">
    <property type="term" value="P:secretion"/>
    <property type="evidence" value="ECO:0007669"/>
    <property type="project" value="InterPro"/>
</dbReference>
<organism evidence="3 4">
    <name type="scientific">Pantoea wallisii</name>
    <dbReference type="NCBI Taxonomy" id="1076551"/>
    <lineage>
        <taxon>Bacteria</taxon>
        <taxon>Pseudomonadati</taxon>
        <taxon>Pseudomonadota</taxon>
        <taxon>Gammaproteobacteria</taxon>
        <taxon>Enterobacterales</taxon>
        <taxon>Erwiniaceae</taxon>
        <taxon>Pantoea</taxon>
    </lineage>
</organism>